<dbReference type="RefSeq" id="XP_043154000.1">
    <property type="nucleotide sequence ID" value="XM_043298065.1"/>
</dbReference>
<dbReference type="GeneID" id="67000684"/>
<comment type="caution">
    <text evidence="2">The sequence shown here is derived from an EMBL/GenBank/DDBJ whole genome shotgun (WGS) entry which is preliminary data.</text>
</comment>
<keyword evidence="1" id="KW-1133">Transmembrane helix</keyword>
<name>A0A9P3B7E2_9EURO</name>
<sequence>MAFPAPSTPAGWLFTVLALFDVPMLVRELFNPRSNSQYFETSALMARLIAIVLLAINAYDLTAALNNDLTLLWVSCAARAAAMALPLPSSPTGWLFAIIAGISLPMHIHQVITPAAAMKQFDVNSVAARLIATFFAAINTYDLIAAVQNNFIYLYLSFATRTGTFCLFAMEGTKWRTAVTFEGLVLGVTILGLIFG</sequence>
<dbReference type="AlphaFoldDB" id="A0A9P3B7E2"/>
<keyword evidence="1" id="KW-0472">Membrane</keyword>
<feature type="transmembrane region" description="Helical" evidence="1">
    <location>
        <begin position="12"/>
        <end position="30"/>
    </location>
</feature>
<feature type="transmembrane region" description="Helical" evidence="1">
    <location>
        <begin position="126"/>
        <end position="146"/>
    </location>
</feature>
<organism evidence="2 3">
    <name type="scientific">Aspergillus pseudoviridinutans</name>
    <dbReference type="NCBI Taxonomy" id="1517512"/>
    <lineage>
        <taxon>Eukaryota</taxon>
        <taxon>Fungi</taxon>
        <taxon>Dikarya</taxon>
        <taxon>Ascomycota</taxon>
        <taxon>Pezizomycotina</taxon>
        <taxon>Eurotiomycetes</taxon>
        <taxon>Eurotiomycetidae</taxon>
        <taxon>Eurotiales</taxon>
        <taxon>Aspergillaceae</taxon>
        <taxon>Aspergillus</taxon>
        <taxon>Aspergillus subgen. Fumigati</taxon>
    </lineage>
</organism>
<evidence type="ECO:0000313" key="3">
    <source>
        <dbReference type="Proteomes" id="UP001043456"/>
    </source>
</evidence>
<feature type="transmembrane region" description="Helical" evidence="1">
    <location>
        <begin position="93"/>
        <end position="114"/>
    </location>
</feature>
<reference evidence="2 3" key="1">
    <citation type="submission" date="2018-10" db="EMBL/GenBank/DDBJ databases">
        <title>Pan-genome distribution and transcriptional activeness of fungal secondary metabolism genes in Aspergillus section Fumigati.</title>
        <authorList>
            <person name="Takahashi H."/>
            <person name="Umemura M."/>
            <person name="Ninomiya A."/>
            <person name="Kusuya Y."/>
            <person name="Urayama S."/>
            <person name="Shimizu M."/>
            <person name="Watanabe A."/>
            <person name="Kamei K."/>
            <person name="Yaguchi T."/>
            <person name="Hagiwara D."/>
        </authorList>
    </citation>
    <scope>NUCLEOTIDE SEQUENCE [LARGE SCALE GENOMIC DNA]</scope>
    <source>
        <strain evidence="2 3">IFM 55266</strain>
    </source>
</reference>
<dbReference type="OrthoDB" id="3545927at2759"/>
<dbReference type="Proteomes" id="UP001043456">
    <property type="component" value="Unassembled WGS sequence"/>
</dbReference>
<evidence type="ECO:0000256" key="1">
    <source>
        <dbReference type="SAM" id="Phobius"/>
    </source>
</evidence>
<dbReference type="EMBL" id="BHVY01000002">
    <property type="protein sequence ID" value="GIJ83253.1"/>
    <property type="molecule type" value="Genomic_DNA"/>
</dbReference>
<evidence type="ECO:0000313" key="2">
    <source>
        <dbReference type="EMBL" id="GIJ83253.1"/>
    </source>
</evidence>
<feature type="transmembrane region" description="Helical" evidence="1">
    <location>
        <begin position="177"/>
        <end position="195"/>
    </location>
</feature>
<protein>
    <submittedName>
        <fullName evidence="2">Uncharacterized protein</fullName>
    </submittedName>
</protein>
<gene>
    <name evidence="2" type="ORF">Asppvi_002072</name>
</gene>
<accession>A0A9P3B7E2</accession>
<keyword evidence="3" id="KW-1185">Reference proteome</keyword>
<keyword evidence="1" id="KW-0812">Transmembrane</keyword>
<proteinExistence type="predicted"/>
<feature type="transmembrane region" description="Helical" evidence="1">
    <location>
        <begin position="42"/>
        <end position="59"/>
    </location>
</feature>